<dbReference type="PANTHER" id="PTHR22617:SF41">
    <property type="entry name" value="CHEMOTAXIS SIGNAL TRANSDUCTION SYSTEM ADAPTOR PROTEIN CHEW"/>
    <property type="match status" value="1"/>
</dbReference>
<sequence>MPMTRQSEPEQYLSFQLGTDVFACNILQVKEILEYHRLTSVPQMPAFVHGVMNLRGTVVPVIDLAQRCGRPASTILRRSCIVILEAGQEGQRQYVGILVDAVHEVISLTADDILSAPAFGNHLRPDFIAGVTHRQHGFIMLLQMDKVLSIEEMASLSAPAGVQIKAESLCLMG</sequence>
<dbReference type="Pfam" id="PF01584">
    <property type="entry name" value="CheW"/>
    <property type="match status" value="1"/>
</dbReference>
<dbReference type="GO" id="GO:0005829">
    <property type="term" value="C:cytosol"/>
    <property type="evidence" value="ECO:0007669"/>
    <property type="project" value="TreeGrafter"/>
</dbReference>
<accession>A0A454JDG9</accession>
<dbReference type="SMART" id="SM00260">
    <property type="entry name" value="CheW"/>
    <property type="match status" value="1"/>
</dbReference>
<dbReference type="SUPFAM" id="SSF50341">
    <property type="entry name" value="CheW-like"/>
    <property type="match status" value="1"/>
</dbReference>
<dbReference type="Gene3D" id="2.40.50.180">
    <property type="entry name" value="CheA-289, Domain 4"/>
    <property type="match status" value="1"/>
</dbReference>
<keyword evidence="3" id="KW-1185">Reference proteome</keyword>
<protein>
    <submittedName>
        <fullName evidence="2">Purine-binding chemotaxis protein CheW</fullName>
    </submittedName>
</protein>
<dbReference type="InterPro" id="IPR039315">
    <property type="entry name" value="CheW"/>
</dbReference>
<dbReference type="OrthoDB" id="9790406at2"/>
<name>A0A454JDG9_9NEIS</name>
<evidence type="ECO:0000313" key="3">
    <source>
        <dbReference type="Proteomes" id="UP000274139"/>
    </source>
</evidence>
<organism evidence="2 3">
    <name type="scientific">Aquitalea palustris</name>
    <dbReference type="NCBI Taxonomy" id="2480983"/>
    <lineage>
        <taxon>Bacteria</taxon>
        <taxon>Pseudomonadati</taxon>
        <taxon>Pseudomonadota</taxon>
        <taxon>Betaproteobacteria</taxon>
        <taxon>Neisseriales</taxon>
        <taxon>Chromobacteriaceae</taxon>
        <taxon>Aquitalea</taxon>
    </lineage>
</organism>
<feature type="domain" description="CheW-like" evidence="1">
    <location>
        <begin position="9"/>
        <end position="153"/>
    </location>
</feature>
<dbReference type="InterPro" id="IPR002545">
    <property type="entry name" value="CheW-lke_dom"/>
</dbReference>
<dbReference type="PANTHER" id="PTHR22617">
    <property type="entry name" value="CHEMOTAXIS SENSOR HISTIDINE KINASE-RELATED"/>
    <property type="match status" value="1"/>
</dbReference>
<evidence type="ECO:0000259" key="1">
    <source>
        <dbReference type="PROSITE" id="PS50851"/>
    </source>
</evidence>
<reference evidence="2 3" key="1">
    <citation type="submission" date="2018-10" db="EMBL/GenBank/DDBJ databases">
        <title>Draft genome sequence of Aquitalea MWU14-2217 isolated from a wild cranberry bog in Provincetown, Massachusetts.</title>
        <authorList>
            <person name="Ebadzadsahrai G."/>
            <person name="Soby S."/>
        </authorList>
    </citation>
    <scope>NUCLEOTIDE SEQUENCE [LARGE SCALE GENOMIC DNA]</scope>
    <source>
        <strain evidence="2 3">MWU14-2217</strain>
    </source>
</reference>
<proteinExistence type="predicted"/>
<comment type="caution">
    <text evidence="2">The sequence shown here is derived from an EMBL/GenBank/DDBJ whole genome shotgun (WGS) entry which is preliminary data.</text>
</comment>
<dbReference type="AlphaFoldDB" id="A0A454JDG9"/>
<dbReference type="EMBL" id="RFAR01000111">
    <property type="protein sequence ID" value="RMC91553.1"/>
    <property type="molecule type" value="Genomic_DNA"/>
</dbReference>
<gene>
    <name evidence="2" type="ORF">EAY64_18980</name>
</gene>
<dbReference type="Gene3D" id="2.30.30.40">
    <property type="entry name" value="SH3 Domains"/>
    <property type="match status" value="1"/>
</dbReference>
<dbReference type="Proteomes" id="UP000274139">
    <property type="component" value="Unassembled WGS sequence"/>
</dbReference>
<dbReference type="PROSITE" id="PS50851">
    <property type="entry name" value="CHEW"/>
    <property type="match status" value="1"/>
</dbReference>
<dbReference type="InterPro" id="IPR036061">
    <property type="entry name" value="CheW-like_dom_sf"/>
</dbReference>
<dbReference type="GO" id="GO:0007165">
    <property type="term" value="P:signal transduction"/>
    <property type="evidence" value="ECO:0007669"/>
    <property type="project" value="InterPro"/>
</dbReference>
<evidence type="ECO:0000313" key="2">
    <source>
        <dbReference type="EMBL" id="RMC91553.1"/>
    </source>
</evidence>
<dbReference type="GO" id="GO:0006935">
    <property type="term" value="P:chemotaxis"/>
    <property type="evidence" value="ECO:0007669"/>
    <property type="project" value="InterPro"/>
</dbReference>